<keyword evidence="1" id="KW-0328">Glycosyltransferase</keyword>
<evidence type="ECO:0000313" key="1">
    <source>
        <dbReference type="EMBL" id="GAE19893.1"/>
    </source>
</evidence>
<dbReference type="eggNOG" id="COG0034">
    <property type="taxonomic scope" value="Bacteria"/>
</dbReference>
<evidence type="ECO:0000313" key="2">
    <source>
        <dbReference type="Proteomes" id="UP000018842"/>
    </source>
</evidence>
<comment type="caution">
    <text evidence="1">The sequence shown here is derived from an EMBL/GenBank/DDBJ whole genome shotgun (WGS) entry which is preliminary data.</text>
</comment>
<organism evidence="1 2">
    <name type="scientific">Bacteroides pyogenes DSM 20611 = JCM 6294</name>
    <dbReference type="NCBI Taxonomy" id="1121100"/>
    <lineage>
        <taxon>Bacteria</taxon>
        <taxon>Pseudomonadati</taxon>
        <taxon>Bacteroidota</taxon>
        <taxon>Bacteroidia</taxon>
        <taxon>Bacteroidales</taxon>
        <taxon>Bacteroidaceae</taxon>
        <taxon>Bacteroides</taxon>
    </lineage>
</organism>
<protein>
    <submittedName>
        <fullName evidence="1">Amidophosphoribosyltransferase</fullName>
    </submittedName>
</protein>
<gene>
    <name evidence="1" type="ORF">JCM6294_3008</name>
</gene>
<name>W4PKE1_9BACE</name>
<dbReference type="GO" id="GO:0016757">
    <property type="term" value="F:glycosyltransferase activity"/>
    <property type="evidence" value="ECO:0007669"/>
    <property type="project" value="UniProtKB-KW"/>
</dbReference>
<proteinExistence type="predicted"/>
<dbReference type="InterPro" id="IPR029055">
    <property type="entry name" value="Ntn_hydrolases_N"/>
</dbReference>
<dbReference type="AlphaFoldDB" id="W4PKE1"/>
<dbReference type="SUPFAM" id="SSF56235">
    <property type="entry name" value="N-terminal nucleophile aminohydrolases (Ntn hydrolases)"/>
    <property type="match status" value="1"/>
</dbReference>
<reference evidence="2" key="1">
    <citation type="journal article" date="2014" name="Genome">
        <title>Draft Genome Sequences of Three Strains of Bacteroides pyogenes Isolated from a Cat and Swine.</title>
        <authorList>
            <person name="Sakamoto M."/>
            <person name="Oshima K."/>
            <person name="Suda W."/>
            <person name="Kitamura K."/>
            <person name="Iida T."/>
            <person name="Hattori M."/>
            <person name="Ohkuma M."/>
        </authorList>
    </citation>
    <scope>NUCLEOTIDE SEQUENCE [LARGE SCALE GENOMIC DNA]</scope>
    <source>
        <strain evidence="2">JCM 6294</strain>
    </source>
</reference>
<accession>W4PKE1</accession>
<keyword evidence="1" id="KW-0808">Transferase</keyword>
<sequence length="96" mass="10451">MGGFFGTVSKKNCVTDLFYGTDYNSHLGTKRGGLATYSEEQGFIRSIHNLESAYFRSKFEGELVDFKGNAGIGIISDTDAQPIVINSHLDASLLLP</sequence>
<dbReference type="Proteomes" id="UP000018842">
    <property type="component" value="Unassembled WGS sequence"/>
</dbReference>
<dbReference type="EMBL" id="BAIR01000032">
    <property type="protein sequence ID" value="GAE19893.1"/>
    <property type="molecule type" value="Genomic_DNA"/>
</dbReference>